<feature type="transmembrane region" description="Helical" evidence="6">
    <location>
        <begin position="168"/>
        <end position="197"/>
    </location>
</feature>
<dbReference type="Proteomes" id="UP000001940">
    <property type="component" value="Chromosome V"/>
</dbReference>
<dbReference type="InterPro" id="IPR013057">
    <property type="entry name" value="AA_transpt_TM"/>
</dbReference>
<evidence type="ECO:0000256" key="2">
    <source>
        <dbReference type="ARBA" id="ARBA00022448"/>
    </source>
</evidence>
<evidence type="ECO:0007829" key="11">
    <source>
        <dbReference type="PeptideAtlas" id="Q8I4E4"/>
    </source>
</evidence>
<dbReference type="Gene3D" id="1.20.1740.10">
    <property type="entry name" value="Amino acid/polyamine transporter I"/>
    <property type="match status" value="1"/>
</dbReference>
<evidence type="ECO:0000313" key="8">
    <source>
        <dbReference type="EMBL" id="CAD54163.1"/>
    </source>
</evidence>
<dbReference type="Pfam" id="PF01490">
    <property type="entry name" value="Aa_trans"/>
    <property type="match status" value="1"/>
</dbReference>
<feature type="transmembrane region" description="Helical" evidence="6">
    <location>
        <begin position="362"/>
        <end position="382"/>
    </location>
</feature>
<proteinExistence type="evidence at protein level"/>
<dbReference type="PeptideAtlas" id="Q8I4E4"/>
<evidence type="ECO:0000256" key="4">
    <source>
        <dbReference type="ARBA" id="ARBA00022989"/>
    </source>
</evidence>
<feature type="transmembrane region" description="Helical" evidence="6">
    <location>
        <begin position="440"/>
        <end position="464"/>
    </location>
</feature>
<dbReference type="GO" id="GO:0016020">
    <property type="term" value="C:membrane"/>
    <property type="evidence" value="ECO:0007669"/>
    <property type="project" value="UniProtKB-SubCell"/>
</dbReference>
<keyword evidence="4 6" id="KW-1133">Transmembrane helix</keyword>
<feature type="transmembrane region" description="Helical" evidence="6">
    <location>
        <begin position="142"/>
        <end position="162"/>
    </location>
</feature>
<dbReference type="WormBase" id="Y32F6A.4">
    <property type="protein sequence ID" value="CE32009"/>
    <property type="gene ID" value="WBGene00012529"/>
</dbReference>
<dbReference type="SMR" id="Q8I4E4"/>
<keyword evidence="2" id="KW-0813">Transport</keyword>
<comment type="subcellular location">
    <subcellularLocation>
        <location evidence="1">Membrane</location>
    </subcellularLocation>
</comment>
<dbReference type="PaxDb" id="6239-Y32F6A.4"/>
<dbReference type="RefSeq" id="NP_505680.2">
    <property type="nucleotide sequence ID" value="NM_073279.6"/>
</dbReference>
<dbReference type="KEGG" id="cel:CELE_Y32F6A.4"/>
<feature type="transmembrane region" description="Helical" evidence="6">
    <location>
        <begin position="86"/>
        <end position="113"/>
    </location>
</feature>
<feature type="transmembrane region" description="Helical" evidence="6">
    <location>
        <begin position="323"/>
        <end position="341"/>
    </location>
</feature>
<dbReference type="InParanoid" id="Q8I4E4"/>
<evidence type="ECO:0000313" key="10">
    <source>
        <dbReference type="WormBase" id="Y32F6A.4"/>
    </source>
</evidence>
<dbReference type="EMBL" id="BX284605">
    <property type="protein sequence ID" value="CAD54163.1"/>
    <property type="molecule type" value="Genomic_DNA"/>
</dbReference>
<gene>
    <name evidence="8" type="ORF">CELE_Y32F6A.4</name>
    <name evidence="8 10" type="ORF">Y32F6A.4</name>
</gene>
<dbReference type="AGR" id="WB:WBGene00012529"/>
<evidence type="ECO:0000259" key="7">
    <source>
        <dbReference type="Pfam" id="PF01490"/>
    </source>
</evidence>
<feature type="transmembrane region" description="Helical" evidence="6">
    <location>
        <begin position="204"/>
        <end position="228"/>
    </location>
</feature>
<keyword evidence="5 6" id="KW-0472">Membrane</keyword>
<accession>Q8I4E4</accession>
<evidence type="ECO:0000256" key="5">
    <source>
        <dbReference type="ARBA" id="ARBA00023136"/>
    </source>
</evidence>
<feature type="transmembrane region" description="Helical" evidence="6">
    <location>
        <begin position="280"/>
        <end position="303"/>
    </location>
</feature>
<dbReference type="PhylomeDB" id="Q8I4E4"/>
<dbReference type="UCSC" id="Y32F6A.4">
    <property type="organism name" value="c. elegans"/>
</dbReference>
<feature type="domain" description="Amino acid transporter transmembrane" evidence="7">
    <location>
        <begin position="56"/>
        <end position="414"/>
    </location>
</feature>
<evidence type="ECO:0000256" key="1">
    <source>
        <dbReference type="ARBA" id="ARBA00004370"/>
    </source>
</evidence>
<reference evidence="8 9" key="1">
    <citation type="journal article" date="1998" name="Science">
        <title>Genome sequence of the nematode C. elegans: a platform for investigating biology.</title>
        <authorList>
            <consortium name="The C. elegans sequencing consortium"/>
            <person name="Sulson J.E."/>
            <person name="Waterston R."/>
        </authorList>
    </citation>
    <scope>NUCLEOTIDE SEQUENCE [LARGE SCALE GENOMIC DNA]</scope>
    <source>
        <strain evidence="8 9">Bristol N2</strain>
    </source>
</reference>
<name>Q8I4E4_CAEEL</name>
<evidence type="ECO:0000313" key="9">
    <source>
        <dbReference type="Proteomes" id="UP000001940"/>
    </source>
</evidence>
<dbReference type="CTD" id="179456"/>
<evidence type="ECO:0000256" key="6">
    <source>
        <dbReference type="SAM" id="Phobius"/>
    </source>
</evidence>
<feature type="transmembrane region" description="Helical" evidence="6">
    <location>
        <begin position="55"/>
        <end position="80"/>
    </location>
</feature>
<dbReference type="FunCoup" id="Q8I4E4">
    <property type="interactions" value="5"/>
</dbReference>
<keyword evidence="9" id="KW-1185">Reference proteome</keyword>
<dbReference type="OrthoDB" id="655540at2759"/>
<feature type="transmembrane region" description="Helical" evidence="6">
    <location>
        <begin position="248"/>
        <end position="268"/>
    </location>
</feature>
<dbReference type="GeneID" id="179456"/>
<dbReference type="PANTHER" id="PTHR48017">
    <property type="entry name" value="OS05G0424000 PROTEIN-RELATED"/>
    <property type="match status" value="1"/>
</dbReference>
<dbReference type="AlphaFoldDB" id="Q8I4E4"/>
<dbReference type="FunFam" id="1.20.1740.10:FF:000052">
    <property type="entry name" value="Lysine histidine transporter-like 3"/>
    <property type="match status" value="1"/>
</dbReference>
<dbReference type="Bgee" id="WBGene00012529">
    <property type="expression patterns" value="Expressed in larva and 2 other cell types or tissues"/>
</dbReference>
<keyword evidence="3 6" id="KW-0812">Transmembrane</keyword>
<dbReference type="OMA" id="AICYTVC"/>
<sequence>MSFSLSRENYAFEDSCRKSTRTSSCSRRDSWNGETRSSSHCDVDMSKPFFNPAGLNWFVTGLFVVGDLAGGGIVALPTAIIQAEFWTGLIVCVILIGVVTYTAYVLGLSWNILLSTWPEYRHHCRKPYPEIGGRAMGKTCQLLVSICIDVTQFMISVVYLLLASKNIMNMIIAFSGTHISFCILILIVATCLLPLCFLKSPQDFWWAVVIAMMTTSAAVILIIVGSIIDYGKCAPFAKLPPFRTTNLFLSMGTLLFSVGGHSAFPTIQHDMKQPKEFTRSVFLAFTIMAFMYIPVCIMGYLVYGDSLRDSIIPSIQTVWIQQAINIMITVHCILTLTIVFNPLMQEVEELFHVPQRFGPKRAIVRTGIMVAVVFVAESVPTFGPLLDLVGGSTLTLTSVIMPCLFYIYLNAYKRKEEITGKPGNGPVGWRDVITFNQKPTLCICIIIMIIGLIGGGCATFSAIVELTTTQFNMPCYVSVFQHKPADNGTASQTNCCGTYQNVSIFSDGKCSDPQLHFYS</sequence>
<evidence type="ECO:0000256" key="3">
    <source>
        <dbReference type="ARBA" id="ARBA00022692"/>
    </source>
</evidence>
<protein>
    <submittedName>
        <fullName evidence="8">Amino acid transporter transmembrane domain-containing protein</fullName>
    </submittedName>
</protein>
<organism evidence="8 9">
    <name type="scientific">Caenorhabditis elegans</name>
    <dbReference type="NCBI Taxonomy" id="6239"/>
    <lineage>
        <taxon>Eukaryota</taxon>
        <taxon>Metazoa</taxon>
        <taxon>Ecdysozoa</taxon>
        <taxon>Nematoda</taxon>
        <taxon>Chromadorea</taxon>
        <taxon>Rhabditida</taxon>
        <taxon>Rhabditina</taxon>
        <taxon>Rhabditomorpha</taxon>
        <taxon>Rhabditoidea</taxon>
        <taxon>Rhabditidae</taxon>
        <taxon>Peloderinae</taxon>
        <taxon>Caenorhabditis</taxon>
    </lineage>
</organism>
<dbReference type="HOGENOM" id="CLU_009646_2_1_1"/>
<keyword evidence="11" id="KW-1267">Proteomics identification</keyword>
<feature type="transmembrane region" description="Helical" evidence="6">
    <location>
        <begin position="388"/>
        <end position="409"/>
    </location>
</feature>
<dbReference type="eggNOG" id="KOG1303">
    <property type="taxonomic scope" value="Eukaryota"/>
</dbReference>